<organism evidence="10 11">
    <name type="scientific">Mucilaginibacter achroorhodeus</name>
    <dbReference type="NCBI Taxonomy" id="2599294"/>
    <lineage>
        <taxon>Bacteria</taxon>
        <taxon>Pseudomonadati</taxon>
        <taxon>Bacteroidota</taxon>
        <taxon>Sphingobacteriia</taxon>
        <taxon>Sphingobacteriales</taxon>
        <taxon>Sphingobacteriaceae</taxon>
        <taxon>Mucilaginibacter</taxon>
    </lineage>
</organism>
<evidence type="ECO:0000256" key="4">
    <source>
        <dbReference type="ARBA" id="ARBA00022692"/>
    </source>
</evidence>
<keyword evidence="5 7" id="KW-1133">Transmembrane helix</keyword>
<feature type="transmembrane region" description="Helical" evidence="7">
    <location>
        <begin position="273"/>
        <end position="296"/>
    </location>
</feature>
<dbReference type="Proteomes" id="UP000318010">
    <property type="component" value="Unassembled WGS sequence"/>
</dbReference>
<dbReference type="GO" id="GO:0044874">
    <property type="term" value="P:lipoprotein localization to outer membrane"/>
    <property type="evidence" value="ECO:0007669"/>
    <property type="project" value="TreeGrafter"/>
</dbReference>
<protein>
    <submittedName>
        <fullName evidence="10">ABC transporter permease</fullName>
    </submittedName>
</protein>
<comment type="similarity">
    <text evidence="2">Belongs to the ABC-4 integral membrane protein family. LolC/E subfamily.</text>
</comment>
<evidence type="ECO:0000256" key="5">
    <source>
        <dbReference type="ARBA" id="ARBA00022989"/>
    </source>
</evidence>
<evidence type="ECO:0000256" key="7">
    <source>
        <dbReference type="SAM" id="Phobius"/>
    </source>
</evidence>
<dbReference type="InterPro" id="IPR051447">
    <property type="entry name" value="Lipoprotein-release_system"/>
</dbReference>
<dbReference type="InterPro" id="IPR003838">
    <property type="entry name" value="ABC3_permease_C"/>
</dbReference>
<comment type="subcellular location">
    <subcellularLocation>
        <location evidence="1">Cell membrane</location>
        <topology evidence="1">Multi-pass membrane protein</topology>
    </subcellularLocation>
</comment>
<dbReference type="AlphaFoldDB" id="A0A563U8R7"/>
<gene>
    <name evidence="10" type="ORF">FPZ42_00545</name>
</gene>
<comment type="caution">
    <text evidence="10">The sequence shown here is derived from an EMBL/GenBank/DDBJ whole genome shotgun (WGS) entry which is preliminary data.</text>
</comment>
<evidence type="ECO:0000256" key="6">
    <source>
        <dbReference type="ARBA" id="ARBA00023136"/>
    </source>
</evidence>
<dbReference type="RefSeq" id="WP_146268552.1">
    <property type="nucleotide sequence ID" value="NZ_VOEI01000001.1"/>
</dbReference>
<reference evidence="10 11" key="1">
    <citation type="submission" date="2019-07" db="EMBL/GenBank/DDBJ databases">
        <authorList>
            <person name="Kim J."/>
        </authorList>
    </citation>
    <scope>NUCLEOTIDE SEQUENCE [LARGE SCALE GENOMIC DNA]</scope>
    <source>
        <strain evidence="10 11">MJ1a</strain>
    </source>
</reference>
<keyword evidence="3" id="KW-1003">Cell membrane</keyword>
<dbReference type="OrthoDB" id="1522670at2"/>
<dbReference type="InterPro" id="IPR025857">
    <property type="entry name" value="MacB_PCD"/>
</dbReference>
<evidence type="ECO:0000259" key="8">
    <source>
        <dbReference type="Pfam" id="PF02687"/>
    </source>
</evidence>
<feature type="domain" description="ABC3 transporter permease C-terminal" evidence="8">
    <location>
        <begin position="274"/>
        <end position="399"/>
    </location>
</feature>
<keyword evidence="6 7" id="KW-0472">Membrane</keyword>
<feature type="domain" description="MacB-like periplasmic core" evidence="9">
    <location>
        <begin position="26"/>
        <end position="242"/>
    </location>
</feature>
<proteinExistence type="inferred from homology"/>
<keyword evidence="11" id="KW-1185">Reference proteome</keyword>
<feature type="transmembrane region" description="Helical" evidence="7">
    <location>
        <begin position="365"/>
        <end position="389"/>
    </location>
</feature>
<dbReference type="Pfam" id="PF12704">
    <property type="entry name" value="MacB_PCD"/>
    <property type="match status" value="1"/>
</dbReference>
<evidence type="ECO:0000313" key="11">
    <source>
        <dbReference type="Proteomes" id="UP000318010"/>
    </source>
</evidence>
<accession>A0A563U8R7</accession>
<dbReference type="GO" id="GO:0098797">
    <property type="term" value="C:plasma membrane protein complex"/>
    <property type="evidence" value="ECO:0007669"/>
    <property type="project" value="TreeGrafter"/>
</dbReference>
<dbReference type="PANTHER" id="PTHR30489:SF0">
    <property type="entry name" value="LIPOPROTEIN-RELEASING SYSTEM TRANSMEMBRANE PROTEIN LOLE"/>
    <property type="match status" value="1"/>
</dbReference>
<keyword evidence="4 7" id="KW-0812">Transmembrane</keyword>
<feature type="transmembrane region" description="Helical" evidence="7">
    <location>
        <begin position="22"/>
        <end position="45"/>
    </location>
</feature>
<evidence type="ECO:0000256" key="3">
    <source>
        <dbReference type="ARBA" id="ARBA00022475"/>
    </source>
</evidence>
<evidence type="ECO:0000259" key="9">
    <source>
        <dbReference type="Pfam" id="PF12704"/>
    </source>
</evidence>
<evidence type="ECO:0000256" key="1">
    <source>
        <dbReference type="ARBA" id="ARBA00004651"/>
    </source>
</evidence>
<dbReference type="Pfam" id="PF02687">
    <property type="entry name" value="FtsX"/>
    <property type="match status" value="1"/>
</dbReference>
<feature type="transmembrane region" description="Helical" evidence="7">
    <location>
        <begin position="323"/>
        <end position="344"/>
    </location>
</feature>
<dbReference type="EMBL" id="VOEI01000001">
    <property type="protein sequence ID" value="TWR27735.1"/>
    <property type="molecule type" value="Genomic_DNA"/>
</dbReference>
<evidence type="ECO:0000313" key="10">
    <source>
        <dbReference type="EMBL" id="TWR27735.1"/>
    </source>
</evidence>
<dbReference type="PANTHER" id="PTHR30489">
    <property type="entry name" value="LIPOPROTEIN-RELEASING SYSTEM TRANSMEMBRANE PROTEIN LOLE"/>
    <property type="match status" value="1"/>
</dbReference>
<sequence>MNFAAFISNRITFKSKRTFSKLIVRIAIIGIMLGLGVMILSIAIIRGFKQEIREKVRGFAGDMQVVKTDNNVSYERSAFVDSALYVKGIKSVDLVSDVHAYATKPGIIKANNEIEGVILKGVDSTYNWNFLKSNLVAGKVMNFADSAEAMKQIMISQTTANRLKLKAGDDLWMYFVQEPVRKRKLKIVGVFDVGVEEVDKTFVIGDLNLVRRLNNWTKGEIGGYEVRLKNFGDIAVAAEAVESRIPITLKSYTVLDNYPTIFEWLNMLDVNTVVMLVLMTIVAVINMISALLIMILERTSMIGMFKAMGASNWLIQKVFLHNAAWLIGLGLLLGNAFGVGLALFQESTHFLKLDQSSYYMTFIPIQLRWMDVILLNAGTLVICLLVLIIPSTLVTRITPVKAIRFK</sequence>
<name>A0A563U8R7_9SPHI</name>
<evidence type="ECO:0000256" key="2">
    <source>
        <dbReference type="ARBA" id="ARBA00005236"/>
    </source>
</evidence>